<comment type="caution">
    <text evidence="3">The sequence shown here is derived from an EMBL/GenBank/DDBJ whole genome shotgun (WGS) entry which is preliminary data.</text>
</comment>
<reference evidence="3" key="1">
    <citation type="submission" date="2021-02" db="EMBL/GenBank/DDBJ databases">
        <authorList>
            <person name="Dougan E. K."/>
            <person name="Rhodes N."/>
            <person name="Thang M."/>
            <person name="Chan C."/>
        </authorList>
    </citation>
    <scope>NUCLEOTIDE SEQUENCE</scope>
</reference>
<keyword evidence="2" id="KW-0472">Membrane</keyword>
<evidence type="ECO:0000313" key="4">
    <source>
        <dbReference type="Proteomes" id="UP000626109"/>
    </source>
</evidence>
<protein>
    <submittedName>
        <fullName evidence="3">Uncharacterized protein</fullName>
    </submittedName>
</protein>
<evidence type="ECO:0000256" key="2">
    <source>
        <dbReference type="SAM" id="Phobius"/>
    </source>
</evidence>
<feature type="non-terminal residue" evidence="3">
    <location>
        <position position="1"/>
    </location>
</feature>
<keyword evidence="2" id="KW-1133">Transmembrane helix</keyword>
<feature type="region of interest" description="Disordered" evidence="1">
    <location>
        <begin position="112"/>
        <end position="166"/>
    </location>
</feature>
<name>A0A813LUF3_POLGL</name>
<dbReference type="Proteomes" id="UP000626109">
    <property type="component" value="Unassembled WGS sequence"/>
</dbReference>
<evidence type="ECO:0000256" key="1">
    <source>
        <dbReference type="SAM" id="MobiDB-lite"/>
    </source>
</evidence>
<proteinExistence type="predicted"/>
<feature type="compositionally biased region" description="Gly residues" evidence="1">
    <location>
        <begin position="144"/>
        <end position="153"/>
    </location>
</feature>
<feature type="region of interest" description="Disordered" evidence="1">
    <location>
        <begin position="236"/>
        <end position="266"/>
    </location>
</feature>
<organism evidence="3 4">
    <name type="scientific">Polarella glacialis</name>
    <name type="common">Dinoflagellate</name>
    <dbReference type="NCBI Taxonomy" id="89957"/>
    <lineage>
        <taxon>Eukaryota</taxon>
        <taxon>Sar</taxon>
        <taxon>Alveolata</taxon>
        <taxon>Dinophyceae</taxon>
        <taxon>Suessiales</taxon>
        <taxon>Suessiaceae</taxon>
        <taxon>Polarella</taxon>
    </lineage>
</organism>
<gene>
    <name evidence="3" type="ORF">PGLA2088_LOCUS46779</name>
</gene>
<accession>A0A813LUF3</accession>
<feature type="transmembrane region" description="Helical" evidence="2">
    <location>
        <begin position="32"/>
        <end position="54"/>
    </location>
</feature>
<evidence type="ECO:0000313" key="3">
    <source>
        <dbReference type="EMBL" id="CAE8733290.1"/>
    </source>
</evidence>
<keyword evidence="2" id="KW-0812">Transmembrane</keyword>
<dbReference type="AlphaFoldDB" id="A0A813LUF3"/>
<dbReference type="EMBL" id="CAJNNW010036312">
    <property type="protein sequence ID" value="CAE8733290.1"/>
    <property type="molecule type" value="Genomic_DNA"/>
</dbReference>
<sequence>AGAAGGAAAGAALGGLSGAATGAAMASANPDVAAAGVGAAGIGAAAGVGAVLAAGGGVTVTARAPLAMPGLQPQVLSRELPRAPHVASAEAFEALWGFSPEALRRAVRSPEAHRFAPQVDEDSLSRGADGYASAPAPLPTQGALPGGAEGGGTLPVPGYPGAPVANAEGLTEDHLRQPLQPEQFQKRSMRGASQMVAAEIEANSAKVVAKAFDGISSLLGRFQQRLQDVSEAAFTQGAADTVQRARRDKGQQGPPAEGAPASEHKH</sequence>